<proteinExistence type="predicted"/>
<keyword evidence="2" id="KW-1185">Reference proteome</keyword>
<dbReference type="Gene3D" id="3.40.50.150">
    <property type="entry name" value="Vaccinia Virus protein VP39"/>
    <property type="match status" value="1"/>
</dbReference>
<dbReference type="EMBL" id="BIFT01000002">
    <property type="protein sequence ID" value="GCE29245.1"/>
    <property type="molecule type" value="Genomic_DNA"/>
</dbReference>
<dbReference type="SUPFAM" id="SSF53335">
    <property type="entry name" value="S-adenosyl-L-methionine-dependent methyltransferases"/>
    <property type="match status" value="1"/>
</dbReference>
<protein>
    <recommendedName>
        <fullName evidence="3">Methyltransferase domain-containing protein</fullName>
    </recommendedName>
</protein>
<comment type="caution">
    <text evidence="1">The sequence shown here is derived from an EMBL/GenBank/DDBJ whole genome shotgun (WGS) entry which is preliminary data.</text>
</comment>
<dbReference type="Proteomes" id="UP000287171">
    <property type="component" value="Unassembled WGS sequence"/>
</dbReference>
<evidence type="ECO:0000313" key="2">
    <source>
        <dbReference type="Proteomes" id="UP000287171"/>
    </source>
</evidence>
<dbReference type="PANTHER" id="PTHR43167">
    <property type="entry name" value="PUTATIVE (AFU_ORTHOLOGUE AFUA_6G01830)-RELATED"/>
    <property type="match status" value="1"/>
</dbReference>
<dbReference type="RefSeq" id="WP_126629550.1">
    <property type="nucleotide sequence ID" value="NZ_BIFT01000002.1"/>
</dbReference>
<dbReference type="Pfam" id="PF13578">
    <property type="entry name" value="Methyltransf_24"/>
    <property type="match status" value="1"/>
</dbReference>
<dbReference type="OrthoDB" id="484536at2"/>
<dbReference type="AlphaFoldDB" id="A0A402BD09"/>
<gene>
    <name evidence="1" type="ORF">KDA_47290</name>
</gene>
<organism evidence="1 2">
    <name type="scientific">Dictyobacter alpinus</name>
    <dbReference type="NCBI Taxonomy" id="2014873"/>
    <lineage>
        <taxon>Bacteria</taxon>
        <taxon>Bacillati</taxon>
        <taxon>Chloroflexota</taxon>
        <taxon>Ktedonobacteria</taxon>
        <taxon>Ktedonobacterales</taxon>
        <taxon>Dictyobacteraceae</taxon>
        <taxon>Dictyobacter</taxon>
    </lineage>
</organism>
<evidence type="ECO:0008006" key="3">
    <source>
        <dbReference type="Google" id="ProtNLM"/>
    </source>
</evidence>
<accession>A0A402BD09</accession>
<dbReference type="InterPro" id="IPR029063">
    <property type="entry name" value="SAM-dependent_MTases_sf"/>
</dbReference>
<name>A0A402BD09_9CHLR</name>
<dbReference type="PANTHER" id="PTHR43167:SF1">
    <property type="entry name" value="PUTATIVE (AFU_ORTHOLOGUE AFUA_6G01830)-RELATED"/>
    <property type="match status" value="1"/>
</dbReference>
<evidence type="ECO:0000313" key="1">
    <source>
        <dbReference type="EMBL" id="GCE29245.1"/>
    </source>
</evidence>
<reference evidence="2" key="1">
    <citation type="submission" date="2018-12" db="EMBL/GenBank/DDBJ databases">
        <title>Tengunoibacter tsumagoiensis gen. nov., sp. nov., Dictyobacter kobayashii sp. nov., D. alpinus sp. nov., and D. joshuensis sp. nov. and description of Dictyobacteraceae fam. nov. within the order Ktedonobacterales isolated from Tengu-no-mugimeshi.</title>
        <authorList>
            <person name="Wang C.M."/>
            <person name="Zheng Y."/>
            <person name="Sakai Y."/>
            <person name="Toyoda A."/>
            <person name="Minakuchi Y."/>
            <person name="Abe K."/>
            <person name="Yokota A."/>
            <person name="Yabe S."/>
        </authorList>
    </citation>
    <scope>NUCLEOTIDE SEQUENCE [LARGE SCALE GENOMIC DNA]</scope>
    <source>
        <strain evidence="2">Uno16</strain>
    </source>
</reference>
<sequence>MSTYRTRTFVPPLVQRALDLAQRRAFEHSCIPEVGRLLGILASHVQHGIVGEIGTGAGVGSAWMLSHLAPTTHFVTVEADAKRATAVQNLFRDQPNAQIIHGNWHEILASGPFDLLFINAGPAKAPLNSPQGEVAVEMVLSALRTGGMVVMDDLTPEAYWPQEWQGRPDPVREFWLNDARLNAMEVLTTPRTMVILATRIGEETCLCSVRISTHLSPPGSPGNLLYFIAMDTFNMCKQSYRSVSVVMEPVPVEARPKLKRYIND</sequence>